<comment type="caution">
    <text evidence="1">The sequence shown here is derived from an EMBL/GenBank/DDBJ whole genome shotgun (WGS) entry which is preliminary data.</text>
</comment>
<name>X0YKS3_9ZZZZ</name>
<organism evidence="1">
    <name type="scientific">marine sediment metagenome</name>
    <dbReference type="NCBI Taxonomy" id="412755"/>
    <lineage>
        <taxon>unclassified sequences</taxon>
        <taxon>metagenomes</taxon>
        <taxon>ecological metagenomes</taxon>
    </lineage>
</organism>
<sequence>DNRLLKKINRPCREISFDKNISGLKKLLNDFSGDIWLEIMILEGINDDLDSAYMFKNTIEDLGEGIKKIHLNTAVRPSGESYIRLPKPERLKETKGILGKKAHVIGKVSYKKYNRELVKIEKEIIELLKRRPVGMKDIASSLGLNLNEVIKIINKLLGVGEIKYSINENMKYYFKPKE</sequence>
<evidence type="ECO:0000313" key="1">
    <source>
        <dbReference type="EMBL" id="GAG56630.1"/>
    </source>
</evidence>
<dbReference type="AlphaFoldDB" id="X0YKS3"/>
<evidence type="ECO:0008006" key="2">
    <source>
        <dbReference type="Google" id="ProtNLM"/>
    </source>
</evidence>
<gene>
    <name evidence="1" type="ORF">S01H4_06725</name>
</gene>
<protein>
    <recommendedName>
        <fullName evidence="2">Radical SAM core domain-containing protein</fullName>
    </recommendedName>
</protein>
<proteinExistence type="predicted"/>
<feature type="non-terminal residue" evidence="1">
    <location>
        <position position="1"/>
    </location>
</feature>
<dbReference type="InterPro" id="IPR036390">
    <property type="entry name" value="WH_DNA-bd_sf"/>
</dbReference>
<accession>X0YKS3</accession>
<reference evidence="1" key="1">
    <citation type="journal article" date="2014" name="Front. Microbiol.">
        <title>High frequency of phylogenetically diverse reductive dehalogenase-homologous genes in deep subseafloor sedimentary metagenomes.</title>
        <authorList>
            <person name="Kawai M."/>
            <person name="Futagami T."/>
            <person name="Toyoda A."/>
            <person name="Takaki Y."/>
            <person name="Nishi S."/>
            <person name="Hori S."/>
            <person name="Arai W."/>
            <person name="Tsubouchi T."/>
            <person name="Morono Y."/>
            <person name="Uchiyama I."/>
            <person name="Ito T."/>
            <person name="Fujiyama A."/>
            <person name="Inagaki F."/>
            <person name="Takami H."/>
        </authorList>
    </citation>
    <scope>NUCLEOTIDE SEQUENCE</scope>
    <source>
        <strain evidence="1">Expedition CK06-06</strain>
    </source>
</reference>
<dbReference type="EMBL" id="BART01002110">
    <property type="protein sequence ID" value="GAG56630.1"/>
    <property type="molecule type" value="Genomic_DNA"/>
</dbReference>
<dbReference type="SUPFAM" id="SSF46785">
    <property type="entry name" value="Winged helix' DNA-binding domain"/>
    <property type="match status" value="1"/>
</dbReference>